<protein>
    <submittedName>
        <fullName evidence="1">Uncharacterized protein</fullName>
    </submittedName>
</protein>
<dbReference type="EMBL" id="KD169122">
    <property type="protein sequence ID" value="EMS55573.1"/>
    <property type="molecule type" value="Genomic_DNA"/>
</dbReference>
<reference evidence="1" key="1">
    <citation type="journal article" date="2013" name="Nature">
        <title>Draft genome of the wheat A-genome progenitor Triticum urartu.</title>
        <authorList>
            <person name="Ling H.Q."/>
            <person name="Zhao S."/>
            <person name="Liu D."/>
            <person name="Wang J."/>
            <person name="Sun H."/>
            <person name="Zhang C."/>
            <person name="Fan H."/>
            <person name="Li D."/>
            <person name="Dong L."/>
            <person name="Tao Y."/>
            <person name="Gao C."/>
            <person name="Wu H."/>
            <person name="Li Y."/>
            <person name="Cui Y."/>
            <person name="Guo X."/>
            <person name="Zheng S."/>
            <person name="Wang B."/>
            <person name="Yu K."/>
            <person name="Liang Q."/>
            <person name="Yang W."/>
            <person name="Lou X."/>
            <person name="Chen J."/>
            <person name="Feng M."/>
            <person name="Jian J."/>
            <person name="Zhang X."/>
            <person name="Luo G."/>
            <person name="Jiang Y."/>
            <person name="Liu J."/>
            <person name="Wang Z."/>
            <person name="Sha Y."/>
            <person name="Zhang B."/>
            <person name="Wu H."/>
            <person name="Tang D."/>
            <person name="Shen Q."/>
            <person name="Xue P."/>
            <person name="Zou S."/>
            <person name="Wang X."/>
            <person name="Liu X."/>
            <person name="Wang F."/>
            <person name="Yang Y."/>
            <person name="An X."/>
            <person name="Dong Z."/>
            <person name="Zhang K."/>
            <person name="Zhang X."/>
            <person name="Luo M.C."/>
            <person name="Dvorak J."/>
            <person name="Tong Y."/>
            <person name="Wang J."/>
            <person name="Yang H."/>
            <person name="Li Z."/>
            <person name="Wang D."/>
            <person name="Zhang A."/>
            <person name="Wang J."/>
        </authorList>
    </citation>
    <scope>NUCLEOTIDE SEQUENCE</scope>
</reference>
<proteinExistence type="predicted"/>
<sequence>MAATNKADQIGQIKWLFPNWQGMGCHTSWFEARRPRSLSRLYEGCHEIHQRPRARRCSVHEGCYVALAQATSEVNAELHQDDDDDLQIVSCQHCNLAAVLLPSLTSMKTKTKTKKMFRSCQILPKSSKRN</sequence>
<organism evidence="1">
    <name type="scientific">Triticum urartu</name>
    <name type="common">Red wild einkorn</name>
    <name type="synonym">Crithodium urartu</name>
    <dbReference type="NCBI Taxonomy" id="4572"/>
    <lineage>
        <taxon>Eukaryota</taxon>
        <taxon>Viridiplantae</taxon>
        <taxon>Streptophyta</taxon>
        <taxon>Embryophyta</taxon>
        <taxon>Tracheophyta</taxon>
        <taxon>Spermatophyta</taxon>
        <taxon>Magnoliopsida</taxon>
        <taxon>Liliopsida</taxon>
        <taxon>Poales</taxon>
        <taxon>Poaceae</taxon>
        <taxon>BOP clade</taxon>
        <taxon>Pooideae</taxon>
        <taxon>Triticodae</taxon>
        <taxon>Triticeae</taxon>
        <taxon>Triticinae</taxon>
        <taxon>Triticum</taxon>
    </lineage>
</organism>
<dbReference type="AlphaFoldDB" id="M7YXS3"/>
<evidence type="ECO:0000313" key="1">
    <source>
        <dbReference type="EMBL" id="EMS55573.1"/>
    </source>
</evidence>
<name>M7YXS3_TRIUA</name>
<gene>
    <name evidence="1" type="ORF">TRIUR3_18222</name>
</gene>
<accession>M7YXS3</accession>